<accession>A0A3N4P7I9</accession>
<protein>
    <recommendedName>
        <fullName evidence="1">site-specific DNA-methyltransferase (adenine-specific)</fullName>
        <ecNumber evidence="1">2.1.1.72</ecNumber>
    </recommendedName>
</protein>
<sequence>MMPRFPATRFQGSKRKILPEIAALLNNERCDFVIDLYSGSGIVSLLFRYLGKTVLANDYLKYNQNTAGLFLTFSKSELAELDAEADLNFLLRHVPDGRKSIVSDEFAGVYFTESENAEIDNFCHNINEYAGFKKSLYIYAVGQALIKKRPYNLFHRANLDMRLKDVKRSFGNARTWETAIGEHALKCIKELAALPELGDKGNKAISVDTANIESFPQHYDIVYMDPPYINGKLVPVNYSNFYHFLEGLCNYELYLKNDKRYPHRPIVNFDSAWHKRDSALAMLERICKHFSRSTIIMSYRSDGVPTPDEMAELMRSCGRTVEVHSAGEYQYALSKNNLNEEIFIIARP</sequence>
<keyword evidence="7" id="KW-1185">Reference proteome</keyword>
<dbReference type="InterPro" id="IPR029063">
    <property type="entry name" value="SAM-dependent_MTases_sf"/>
</dbReference>
<name>A0A3N4P7I9_9GAMM</name>
<dbReference type="InterPro" id="IPR012327">
    <property type="entry name" value="MeTrfase_D12"/>
</dbReference>
<dbReference type="GO" id="GO:0004519">
    <property type="term" value="F:endonuclease activity"/>
    <property type="evidence" value="ECO:0007669"/>
    <property type="project" value="UniProtKB-KW"/>
</dbReference>
<evidence type="ECO:0000256" key="3">
    <source>
        <dbReference type="ARBA" id="ARBA00022679"/>
    </source>
</evidence>
<organism evidence="6 7">
    <name type="scientific">Candidatus Pantoea deserta</name>
    <dbReference type="NCBI Taxonomy" id="1869313"/>
    <lineage>
        <taxon>Bacteria</taxon>
        <taxon>Pseudomonadati</taxon>
        <taxon>Pseudomonadota</taxon>
        <taxon>Gammaproteobacteria</taxon>
        <taxon>Enterobacterales</taxon>
        <taxon>Erwiniaceae</taxon>
        <taxon>Pantoea</taxon>
    </lineage>
</organism>
<dbReference type="GO" id="GO:0009007">
    <property type="term" value="F:site-specific DNA-methyltransferase (adenine-specific) activity"/>
    <property type="evidence" value="ECO:0007669"/>
    <property type="project" value="UniProtKB-EC"/>
</dbReference>
<evidence type="ECO:0000256" key="4">
    <source>
        <dbReference type="ARBA" id="ARBA00022691"/>
    </source>
</evidence>
<evidence type="ECO:0000313" key="6">
    <source>
        <dbReference type="EMBL" id="RPE02269.1"/>
    </source>
</evidence>
<keyword evidence="2" id="KW-0489">Methyltransferase</keyword>
<dbReference type="OrthoDB" id="9805629at2"/>
<keyword evidence="6" id="KW-0540">Nuclease</keyword>
<reference evidence="6 7" key="1">
    <citation type="submission" date="2018-11" db="EMBL/GenBank/DDBJ databases">
        <title>Whole genome sequencing of Pantoea sp. RIT388.</title>
        <authorList>
            <person name="Gan H.M."/>
            <person name="Hudson A.O."/>
        </authorList>
    </citation>
    <scope>NUCLEOTIDE SEQUENCE [LARGE SCALE GENOMIC DNA]</scope>
    <source>
        <strain evidence="6 7">RIT388</strain>
    </source>
</reference>
<evidence type="ECO:0000256" key="5">
    <source>
        <dbReference type="ARBA" id="ARBA00047942"/>
    </source>
</evidence>
<dbReference type="GO" id="GO:0003676">
    <property type="term" value="F:nucleic acid binding"/>
    <property type="evidence" value="ECO:0007669"/>
    <property type="project" value="InterPro"/>
</dbReference>
<dbReference type="PRINTS" id="PR00505">
    <property type="entry name" value="D12N6MTFRASE"/>
</dbReference>
<dbReference type="InterPro" id="IPR002052">
    <property type="entry name" value="DNA_methylase_N6_adenine_CS"/>
</dbReference>
<keyword evidence="6" id="KW-0378">Hydrolase</keyword>
<dbReference type="Pfam" id="PF02086">
    <property type="entry name" value="MethyltransfD12"/>
    <property type="match status" value="1"/>
</dbReference>
<dbReference type="GO" id="GO:0032259">
    <property type="term" value="P:methylation"/>
    <property type="evidence" value="ECO:0007669"/>
    <property type="project" value="UniProtKB-KW"/>
</dbReference>
<gene>
    <name evidence="6" type="ORF">BBB56_08265</name>
</gene>
<dbReference type="Gene3D" id="3.40.50.150">
    <property type="entry name" value="Vaccinia Virus protein VP39"/>
    <property type="match status" value="1"/>
</dbReference>
<dbReference type="GO" id="GO:0009307">
    <property type="term" value="P:DNA restriction-modification system"/>
    <property type="evidence" value="ECO:0007669"/>
    <property type="project" value="InterPro"/>
</dbReference>
<dbReference type="PROSITE" id="PS00092">
    <property type="entry name" value="N6_MTASE"/>
    <property type="match status" value="1"/>
</dbReference>
<dbReference type="EC" id="2.1.1.72" evidence="1"/>
<evidence type="ECO:0000256" key="2">
    <source>
        <dbReference type="ARBA" id="ARBA00022603"/>
    </source>
</evidence>
<keyword evidence="6" id="KW-0255">Endonuclease</keyword>
<keyword evidence="3" id="KW-0808">Transferase</keyword>
<dbReference type="AlphaFoldDB" id="A0A3N4P7I9"/>
<evidence type="ECO:0000256" key="1">
    <source>
        <dbReference type="ARBA" id="ARBA00011900"/>
    </source>
</evidence>
<comment type="catalytic activity">
    <reaction evidence="5">
        <text>a 2'-deoxyadenosine in DNA + S-adenosyl-L-methionine = an N(6)-methyl-2'-deoxyadenosine in DNA + S-adenosyl-L-homocysteine + H(+)</text>
        <dbReference type="Rhea" id="RHEA:15197"/>
        <dbReference type="Rhea" id="RHEA-COMP:12418"/>
        <dbReference type="Rhea" id="RHEA-COMP:12419"/>
        <dbReference type="ChEBI" id="CHEBI:15378"/>
        <dbReference type="ChEBI" id="CHEBI:57856"/>
        <dbReference type="ChEBI" id="CHEBI:59789"/>
        <dbReference type="ChEBI" id="CHEBI:90615"/>
        <dbReference type="ChEBI" id="CHEBI:90616"/>
        <dbReference type="EC" id="2.1.1.72"/>
    </reaction>
</comment>
<dbReference type="RefSeq" id="WP_123800475.1">
    <property type="nucleotide sequence ID" value="NZ_RMVG01000004.1"/>
</dbReference>
<proteinExistence type="predicted"/>
<dbReference type="SUPFAM" id="SSF53335">
    <property type="entry name" value="S-adenosyl-L-methionine-dependent methyltransferases"/>
    <property type="match status" value="1"/>
</dbReference>
<comment type="caution">
    <text evidence="6">The sequence shown here is derived from an EMBL/GenBank/DDBJ whole genome shotgun (WGS) entry which is preliminary data.</text>
</comment>
<dbReference type="EMBL" id="RMVG01000004">
    <property type="protein sequence ID" value="RPE02269.1"/>
    <property type="molecule type" value="Genomic_DNA"/>
</dbReference>
<dbReference type="Proteomes" id="UP000281332">
    <property type="component" value="Unassembled WGS sequence"/>
</dbReference>
<evidence type="ECO:0000313" key="7">
    <source>
        <dbReference type="Proteomes" id="UP000281332"/>
    </source>
</evidence>
<keyword evidence="4" id="KW-0949">S-adenosyl-L-methionine</keyword>